<dbReference type="Proteomes" id="UP000197468">
    <property type="component" value="Unassembled WGS sequence"/>
</dbReference>
<evidence type="ECO:0000313" key="3">
    <source>
        <dbReference type="Proteomes" id="UP000197468"/>
    </source>
</evidence>
<reference evidence="2 3" key="1">
    <citation type="journal article" date="2008" name="Int. J. Syst. Evol. Microbiol.">
        <title>Description of Roseateles aquatilis sp. nov. and Roseateles terrae sp. nov., in the class Betaproteobacteria, and emended description of the genus Roseateles.</title>
        <authorList>
            <person name="Gomila M."/>
            <person name="Bowien B."/>
            <person name="Falsen E."/>
            <person name="Moore E.R."/>
            <person name="Lalucat J."/>
        </authorList>
    </citation>
    <scope>NUCLEOTIDE SEQUENCE [LARGE SCALE GENOMIC DNA]</scope>
    <source>
        <strain evidence="2 3">CCUG 48205</strain>
    </source>
</reference>
<gene>
    <name evidence="2" type="ORF">CDN99_06605</name>
</gene>
<keyword evidence="3" id="KW-1185">Reference proteome</keyword>
<feature type="compositionally biased region" description="Polar residues" evidence="1">
    <location>
        <begin position="78"/>
        <end position="96"/>
    </location>
</feature>
<evidence type="ECO:0000256" key="1">
    <source>
        <dbReference type="SAM" id="MobiDB-lite"/>
    </source>
</evidence>
<organism evidence="2 3">
    <name type="scientific">Roseateles aquatilis</name>
    <dbReference type="NCBI Taxonomy" id="431061"/>
    <lineage>
        <taxon>Bacteria</taxon>
        <taxon>Pseudomonadati</taxon>
        <taxon>Pseudomonadota</taxon>
        <taxon>Betaproteobacteria</taxon>
        <taxon>Burkholderiales</taxon>
        <taxon>Sphaerotilaceae</taxon>
        <taxon>Roseateles</taxon>
    </lineage>
</organism>
<dbReference type="RefSeq" id="WP_088383856.1">
    <property type="nucleotide sequence ID" value="NZ_NIOF01000002.1"/>
</dbReference>
<dbReference type="AlphaFoldDB" id="A0A246JHN4"/>
<name>A0A246JHN4_9BURK</name>
<feature type="compositionally biased region" description="Low complexity" evidence="1">
    <location>
        <begin position="107"/>
        <end position="124"/>
    </location>
</feature>
<feature type="region of interest" description="Disordered" evidence="1">
    <location>
        <begin position="26"/>
        <end position="142"/>
    </location>
</feature>
<comment type="caution">
    <text evidence="2">The sequence shown here is derived from an EMBL/GenBank/DDBJ whole genome shotgun (WGS) entry which is preliminary data.</text>
</comment>
<proteinExistence type="predicted"/>
<protein>
    <submittedName>
        <fullName evidence="2">Uncharacterized protein</fullName>
    </submittedName>
</protein>
<sequence length="142" mass="13840">MCDPVSVGIGLVGGMVASKALAPKTSTASVVPTTDPAVERSAAEAEAAQSANRKLAEDQRRRRGQGSLLAKGAPTPTLGDTTSASNSGQSPLSGIPTNRGLGTMLRGTLMAAGATPTAAAPSPLGGVGGGGSRSGSRPIQAF</sequence>
<evidence type="ECO:0000313" key="2">
    <source>
        <dbReference type="EMBL" id="OWQ92023.1"/>
    </source>
</evidence>
<accession>A0A246JHN4</accession>
<dbReference type="EMBL" id="NIOF01000002">
    <property type="protein sequence ID" value="OWQ92023.1"/>
    <property type="molecule type" value="Genomic_DNA"/>
</dbReference>